<evidence type="ECO:0000313" key="3">
    <source>
        <dbReference type="Proteomes" id="UP000070539"/>
    </source>
</evidence>
<dbReference type="RefSeq" id="WP_066083670.1">
    <property type="nucleotide sequence ID" value="NZ_LRVM01000001.1"/>
</dbReference>
<dbReference type="OrthoDB" id="9811532at2"/>
<evidence type="ECO:0000313" key="2">
    <source>
        <dbReference type="EMBL" id="KXL54149.1"/>
    </source>
</evidence>
<proteinExistence type="predicted"/>
<dbReference type="Pfam" id="PF13275">
    <property type="entry name" value="S4_2"/>
    <property type="match status" value="1"/>
</dbReference>
<sequence>MQEVEIHTEFIKLQQVLKLAGMIGQGSDVKSFLADGVVYVNGQPVTERGKKIRPDDVIEVKGFEAVKVVYSEG</sequence>
<gene>
    <name evidence="2" type="ORF">CLNEO_02470</name>
</gene>
<dbReference type="AlphaFoldDB" id="A0A136WIH4"/>
<dbReference type="Proteomes" id="UP000070539">
    <property type="component" value="Unassembled WGS sequence"/>
</dbReference>
<dbReference type="CDD" id="cd00165">
    <property type="entry name" value="S4"/>
    <property type="match status" value="1"/>
</dbReference>
<keyword evidence="1" id="KW-0694">RNA-binding</keyword>
<organism evidence="2 3">
    <name type="scientific">Anaerotignum neopropionicum</name>
    <dbReference type="NCBI Taxonomy" id="36847"/>
    <lineage>
        <taxon>Bacteria</taxon>
        <taxon>Bacillati</taxon>
        <taxon>Bacillota</taxon>
        <taxon>Clostridia</taxon>
        <taxon>Lachnospirales</taxon>
        <taxon>Anaerotignaceae</taxon>
        <taxon>Anaerotignum</taxon>
    </lineage>
</organism>
<dbReference type="GO" id="GO:0003723">
    <property type="term" value="F:RNA binding"/>
    <property type="evidence" value="ECO:0007669"/>
    <property type="project" value="UniProtKB-KW"/>
</dbReference>
<dbReference type="Gene3D" id="3.10.290.10">
    <property type="entry name" value="RNA-binding S4 domain"/>
    <property type="match status" value="1"/>
</dbReference>
<dbReference type="STRING" id="36847.CLNEO_02470"/>
<evidence type="ECO:0000256" key="1">
    <source>
        <dbReference type="PROSITE-ProRule" id="PRU00182"/>
    </source>
</evidence>
<dbReference type="PATRIC" id="fig|36847.3.peg.303"/>
<protein>
    <submittedName>
        <fullName evidence="2">Uncharacterized protein</fullName>
    </submittedName>
</protein>
<name>A0A136WIH4_9FIRM</name>
<reference evidence="2 3" key="1">
    <citation type="submission" date="2016-01" db="EMBL/GenBank/DDBJ databases">
        <title>Genome sequence of Clostridium neopropionicum X4, DSM-3847.</title>
        <authorList>
            <person name="Poehlein A."/>
            <person name="Beck M.H."/>
            <person name="Bengelsdorf F.R."/>
            <person name="Daniel R."/>
            <person name="Duerre P."/>
        </authorList>
    </citation>
    <scope>NUCLEOTIDE SEQUENCE [LARGE SCALE GENOMIC DNA]</scope>
    <source>
        <strain evidence="2 3">DSM-3847</strain>
    </source>
</reference>
<dbReference type="InterPro" id="IPR036986">
    <property type="entry name" value="S4_RNA-bd_sf"/>
</dbReference>
<dbReference type="EMBL" id="LRVM01000001">
    <property type="protein sequence ID" value="KXL54149.1"/>
    <property type="molecule type" value="Genomic_DNA"/>
</dbReference>
<keyword evidence="3" id="KW-1185">Reference proteome</keyword>
<dbReference type="PROSITE" id="PS50889">
    <property type="entry name" value="S4"/>
    <property type="match status" value="1"/>
</dbReference>
<accession>A0A136WIH4</accession>
<dbReference type="SUPFAM" id="SSF55174">
    <property type="entry name" value="Alpha-L RNA-binding motif"/>
    <property type="match status" value="1"/>
</dbReference>
<comment type="caution">
    <text evidence="2">The sequence shown here is derived from an EMBL/GenBank/DDBJ whole genome shotgun (WGS) entry which is preliminary data.</text>
</comment>